<feature type="region of interest" description="Disordered" evidence="1">
    <location>
        <begin position="1"/>
        <end position="24"/>
    </location>
</feature>
<evidence type="ECO:0000256" key="1">
    <source>
        <dbReference type="SAM" id="MobiDB-lite"/>
    </source>
</evidence>
<dbReference type="EMBL" id="VSSQ01008643">
    <property type="protein sequence ID" value="MPM39446.1"/>
    <property type="molecule type" value="Genomic_DNA"/>
</dbReference>
<feature type="region of interest" description="Disordered" evidence="1">
    <location>
        <begin position="64"/>
        <end position="125"/>
    </location>
</feature>
<name>A0A644ZF17_9ZZZZ</name>
<proteinExistence type="predicted"/>
<gene>
    <name evidence="2" type="ORF">SDC9_86079</name>
</gene>
<organism evidence="2">
    <name type="scientific">bioreactor metagenome</name>
    <dbReference type="NCBI Taxonomy" id="1076179"/>
    <lineage>
        <taxon>unclassified sequences</taxon>
        <taxon>metagenomes</taxon>
        <taxon>ecological metagenomes</taxon>
    </lineage>
</organism>
<sequence length="157" mass="17837">MPTGQDDREEQKEEKLPASGTEIEHQLVIETVKGEQVICHDDNNNLKNQSNWQIVSAQPALKLGGEHVEEKQGKNSRHQQVDPGVGLFFLEPLRQLRKTPPQDETRSADAAEPIPEHDSELHTHKDAKEWQDARLNGRGILLFNHWNSVSLWGESLQ</sequence>
<reference evidence="2" key="1">
    <citation type="submission" date="2019-08" db="EMBL/GenBank/DDBJ databases">
        <authorList>
            <person name="Kucharzyk K."/>
            <person name="Murdoch R.W."/>
            <person name="Higgins S."/>
            <person name="Loffler F."/>
        </authorList>
    </citation>
    <scope>NUCLEOTIDE SEQUENCE</scope>
</reference>
<accession>A0A644ZF17</accession>
<feature type="compositionally biased region" description="Basic and acidic residues" evidence="1">
    <location>
        <begin position="64"/>
        <end position="73"/>
    </location>
</feature>
<evidence type="ECO:0000313" key="2">
    <source>
        <dbReference type="EMBL" id="MPM39446.1"/>
    </source>
</evidence>
<comment type="caution">
    <text evidence="2">The sequence shown here is derived from an EMBL/GenBank/DDBJ whole genome shotgun (WGS) entry which is preliminary data.</text>
</comment>
<protein>
    <submittedName>
        <fullName evidence="2">Uncharacterized protein</fullName>
    </submittedName>
</protein>
<feature type="compositionally biased region" description="Basic and acidic residues" evidence="1">
    <location>
        <begin position="100"/>
        <end position="125"/>
    </location>
</feature>
<dbReference type="AlphaFoldDB" id="A0A644ZF17"/>